<comment type="caution">
    <text evidence="6">The sequence shown here is derived from an EMBL/GenBank/DDBJ whole genome shotgun (WGS) entry which is preliminary data.</text>
</comment>
<reference evidence="6" key="1">
    <citation type="submission" date="2023-06" db="EMBL/GenBank/DDBJ databases">
        <authorList>
            <person name="Jiang Y."/>
            <person name="Liu Q."/>
        </authorList>
    </citation>
    <scope>NUCLEOTIDE SEQUENCE</scope>
    <source>
        <strain evidence="6">CGMCC 1.12090</strain>
    </source>
</reference>
<dbReference type="RefSeq" id="WP_301809964.1">
    <property type="nucleotide sequence ID" value="NZ_JAUJZH010000008.1"/>
</dbReference>
<dbReference type="PANTHER" id="PTHR46796:SF15">
    <property type="entry name" value="BLL1074 PROTEIN"/>
    <property type="match status" value="1"/>
</dbReference>
<dbReference type="Pfam" id="PF20240">
    <property type="entry name" value="DUF6597"/>
    <property type="match status" value="1"/>
</dbReference>
<dbReference type="Pfam" id="PF12833">
    <property type="entry name" value="HTH_18"/>
    <property type="match status" value="1"/>
</dbReference>
<dbReference type="SMART" id="SM00342">
    <property type="entry name" value="HTH_ARAC"/>
    <property type="match status" value="1"/>
</dbReference>
<evidence type="ECO:0000313" key="6">
    <source>
        <dbReference type="EMBL" id="MDO1533292.1"/>
    </source>
</evidence>
<dbReference type="InterPro" id="IPR050204">
    <property type="entry name" value="AraC_XylS_family_regulators"/>
</dbReference>
<evidence type="ECO:0000256" key="4">
    <source>
        <dbReference type="SAM" id="MobiDB-lite"/>
    </source>
</evidence>
<keyword evidence="7" id="KW-1185">Reference proteome</keyword>
<evidence type="ECO:0000256" key="3">
    <source>
        <dbReference type="ARBA" id="ARBA00023163"/>
    </source>
</evidence>
<evidence type="ECO:0000259" key="5">
    <source>
        <dbReference type="PROSITE" id="PS01124"/>
    </source>
</evidence>
<dbReference type="InterPro" id="IPR009057">
    <property type="entry name" value="Homeodomain-like_sf"/>
</dbReference>
<feature type="region of interest" description="Disordered" evidence="4">
    <location>
        <begin position="266"/>
        <end position="305"/>
    </location>
</feature>
<dbReference type="Gene3D" id="1.10.10.60">
    <property type="entry name" value="Homeodomain-like"/>
    <property type="match status" value="1"/>
</dbReference>
<dbReference type="PROSITE" id="PS01124">
    <property type="entry name" value="HTH_ARAC_FAMILY_2"/>
    <property type="match status" value="1"/>
</dbReference>
<evidence type="ECO:0000256" key="2">
    <source>
        <dbReference type="ARBA" id="ARBA00023125"/>
    </source>
</evidence>
<feature type="domain" description="HTH araC/xylS-type" evidence="5">
    <location>
        <begin position="184"/>
        <end position="265"/>
    </location>
</feature>
<keyword evidence="2" id="KW-0238">DNA-binding</keyword>
<sequence>MAGMLLTRIPPPSLRFVVRSMWAAEPGPAGALPHPAPRREHVLPTGDMHLVFRLSDTPLRLFADPDDSTGWTVGHAMVGGARSAFYAREVAAPTASVGAQLRPGAAWALFGMPASALAERHTPLDALWGGAAGDALDLLQGLRMPSARLDALEALLVRRLAQRPLALHPAVARGLRGIADGTPVRDLVRASGYSHRHFASLFKEAAGLAPKRLQRVLRFQRLLATAPGIVPWVELALALGYSDQSHCIREFGDIAGMSPEAYRRAAPSAPNHVCVDRSTSSKTSRPGGIRIAPTPLHRGPPHDRP</sequence>
<evidence type="ECO:0000256" key="1">
    <source>
        <dbReference type="ARBA" id="ARBA00023015"/>
    </source>
</evidence>
<protein>
    <submittedName>
        <fullName evidence="6">AraC family transcriptional regulator</fullName>
    </submittedName>
</protein>
<dbReference type="Proteomes" id="UP001169027">
    <property type="component" value="Unassembled WGS sequence"/>
</dbReference>
<organism evidence="6 7">
    <name type="scientific">Variovorax ginsengisoli</name>
    <dbReference type="NCBI Taxonomy" id="363844"/>
    <lineage>
        <taxon>Bacteria</taxon>
        <taxon>Pseudomonadati</taxon>
        <taxon>Pseudomonadota</taxon>
        <taxon>Betaproteobacteria</taxon>
        <taxon>Burkholderiales</taxon>
        <taxon>Comamonadaceae</taxon>
        <taxon>Variovorax</taxon>
    </lineage>
</organism>
<evidence type="ECO:0000313" key="7">
    <source>
        <dbReference type="Proteomes" id="UP001169027"/>
    </source>
</evidence>
<dbReference type="InterPro" id="IPR046532">
    <property type="entry name" value="DUF6597"/>
</dbReference>
<dbReference type="SUPFAM" id="SSF46689">
    <property type="entry name" value="Homeodomain-like"/>
    <property type="match status" value="1"/>
</dbReference>
<keyword evidence="1" id="KW-0805">Transcription regulation</keyword>
<name>A0ABT8S2Y1_9BURK</name>
<dbReference type="InterPro" id="IPR018060">
    <property type="entry name" value="HTH_AraC"/>
</dbReference>
<dbReference type="EMBL" id="JAUKVY010000008">
    <property type="protein sequence ID" value="MDO1533292.1"/>
    <property type="molecule type" value="Genomic_DNA"/>
</dbReference>
<proteinExistence type="predicted"/>
<keyword evidence="3" id="KW-0804">Transcription</keyword>
<accession>A0ABT8S2Y1</accession>
<gene>
    <name evidence="6" type="ORF">Q2T77_13415</name>
</gene>
<dbReference type="PANTHER" id="PTHR46796">
    <property type="entry name" value="HTH-TYPE TRANSCRIPTIONAL ACTIVATOR RHAS-RELATED"/>
    <property type="match status" value="1"/>
</dbReference>